<keyword evidence="2" id="KW-1185">Reference proteome</keyword>
<gene>
    <name evidence="1" type="ORF">DSM04_101511</name>
</gene>
<reference evidence="1 2" key="1">
    <citation type="submission" date="2018-07" db="EMBL/GenBank/DDBJ databases">
        <title>Leeuwenhoekiella genomics.</title>
        <authorList>
            <person name="Tahon G."/>
            <person name="Willems A."/>
        </authorList>
    </citation>
    <scope>NUCLEOTIDE SEQUENCE [LARGE SCALE GENOMIC DNA]</scope>
    <source>
        <strain evidence="1 2">R-50232</strain>
    </source>
</reference>
<dbReference type="PROSITE" id="PS51257">
    <property type="entry name" value="PROKAR_LIPOPROTEIN"/>
    <property type="match status" value="1"/>
</dbReference>
<organism evidence="1 2">
    <name type="scientific">Leeuwenhoekiella aestuarii</name>
    <dbReference type="NCBI Taxonomy" id="2249426"/>
    <lineage>
        <taxon>Bacteria</taxon>
        <taxon>Pseudomonadati</taxon>
        <taxon>Bacteroidota</taxon>
        <taxon>Flavobacteriia</taxon>
        <taxon>Flavobacteriales</taxon>
        <taxon>Flavobacteriaceae</taxon>
        <taxon>Leeuwenhoekiella</taxon>
    </lineage>
</organism>
<protein>
    <recommendedName>
        <fullName evidence="3">Threonine synthase</fullName>
    </recommendedName>
</protein>
<evidence type="ECO:0008006" key="3">
    <source>
        <dbReference type="Google" id="ProtNLM"/>
    </source>
</evidence>
<comment type="caution">
    <text evidence="1">The sequence shown here is derived from an EMBL/GenBank/DDBJ whole genome shotgun (WGS) entry which is preliminary data.</text>
</comment>
<dbReference type="EMBL" id="QOVI01000001">
    <property type="protein sequence ID" value="RXG18318.1"/>
    <property type="molecule type" value="Genomic_DNA"/>
</dbReference>
<dbReference type="InterPro" id="IPR045444">
    <property type="entry name" value="DUF6503"/>
</dbReference>
<dbReference type="Pfam" id="PF20113">
    <property type="entry name" value="DUF6503"/>
    <property type="match status" value="1"/>
</dbReference>
<dbReference type="RefSeq" id="WP_128759876.1">
    <property type="nucleotide sequence ID" value="NZ_QOVI01000001.1"/>
</dbReference>
<dbReference type="AlphaFoldDB" id="A0A4Q0P0K4"/>
<dbReference type="Proteomes" id="UP000289821">
    <property type="component" value="Unassembled WGS sequence"/>
</dbReference>
<evidence type="ECO:0000313" key="1">
    <source>
        <dbReference type="EMBL" id="RXG18318.1"/>
    </source>
</evidence>
<sequence>MKKIILLALFIGIVSCNSKTKKTAAVPEETETATVYPDNFAQVLDAHGSLKNWNSFQTLSYTLVKGEDQKETHTIDLHTRKDRLEIGTATLGYDGQEVWLSDPDSTYTGNPEFYHNLMFYFYAMPFVLADPGIIYEETEALQVADTSYPGIKISFEANIGSSANDEYYLYYDSKTYQMRWLGYTATFGAAKKSDRISYISYAAWTPVNGMLLPKSISWYATENGAVTQPRNTVLFEHATLSKDAKPDGFYAK</sequence>
<evidence type="ECO:0000313" key="2">
    <source>
        <dbReference type="Proteomes" id="UP000289821"/>
    </source>
</evidence>
<proteinExistence type="predicted"/>
<dbReference type="OrthoDB" id="282859at2"/>
<accession>A0A4Q0P0K4</accession>
<name>A0A4Q0P0K4_9FLAO</name>